<keyword evidence="1" id="KW-0812">Transmembrane</keyword>
<evidence type="ECO:0000313" key="2">
    <source>
        <dbReference type="EMBL" id="EGF51568.1"/>
    </source>
</evidence>
<organism evidence="2 3">
    <name type="scientific">Bacteroides fluxus YIT 12057</name>
    <dbReference type="NCBI Taxonomy" id="763034"/>
    <lineage>
        <taxon>Bacteria</taxon>
        <taxon>Pseudomonadati</taxon>
        <taxon>Bacteroidota</taxon>
        <taxon>Bacteroidia</taxon>
        <taxon>Bacteroidales</taxon>
        <taxon>Bacteroidaceae</taxon>
        <taxon>Bacteroides</taxon>
    </lineage>
</organism>
<keyword evidence="1" id="KW-1133">Transmembrane helix</keyword>
<keyword evidence="1" id="KW-0472">Membrane</keyword>
<accession>F3PXI6</accession>
<dbReference type="AlphaFoldDB" id="F3PXI6"/>
<comment type="caution">
    <text evidence="2">The sequence shown here is derived from an EMBL/GenBank/DDBJ whole genome shotgun (WGS) entry which is preliminary data.</text>
</comment>
<feature type="transmembrane region" description="Helical" evidence="1">
    <location>
        <begin position="20"/>
        <end position="38"/>
    </location>
</feature>
<dbReference type="HOGENOM" id="CLU_3284908_0_0_10"/>
<sequence>MLTVAKSVPFRVSAYPASSFSLTMEVCATVFLFLLLCLSD</sequence>
<protein>
    <submittedName>
        <fullName evidence="2">Uncharacterized protein</fullName>
    </submittedName>
</protein>
<evidence type="ECO:0000256" key="1">
    <source>
        <dbReference type="SAM" id="Phobius"/>
    </source>
</evidence>
<reference evidence="2 3" key="1">
    <citation type="submission" date="2011-02" db="EMBL/GenBank/DDBJ databases">
        <authorList>
            <person name="Weinstock G."/>
            <person name="Sodergren E."/>
            <person name="Clifton S."/>
            <person name="Fulton L."/>
            <person name="Fulton B."/>
            <person name="Courtney L."/>
            <person name="Fronick C."/>
            <person name="Harrison M."/>
            <person name="Strong C."/>
            <person name="Farmer C."/>
            <person name="Delahaunty K."/>
            <person name="Markovic C."/>
            <person name="Hall O."/>
            <person name="Minx P."/>
            <person name="Tomlinson C."/>
            <person name="Mitreva M."/>
            <person name="Hou S."/>
            <person name="Chen J."/>
            <person name="Wollam A."/>
            <person name="Pepin K.H."/>
            <person name="Johnson M."/>
            <person name="Bhonagiri V."/>
            <person name="Zhang X."/>
            <person name="Suruliraj S."/>
            <person name="Warren W."/>
            <person name="Chinwalla A."/>
            <person name="Mardis E.R."/>
            <person name="Wilson R.K."/>
        </authorList>
    </citation>
    <scope>NUCLEOTIDE SEQUENCE [LARGE SCALE GENOMIC DNA]</scope>
    <source>
        <strain evidence="2 3">YIT 12057</strain>
    </source>
</reference>
<dbReference type="Proteomes" id="UP000003416">
    <property type="component" value="Unassembled WGS sequence"/>
</dbReference>
<evidence type="ECO:0000313" key="3">
    <source>
        <dbReference type="Proteomes" id="UP000003416"/>
    </source>
</evidence>
<proteinExistence type="predicted"/>
<gene>
    <name evidence="2" type="ORF">HMPREF9446_03484</name>
</gene>
<keyword evidence="3" id="KW-1185">Reference proteome</keyword>
<name>F3PXI6_9BACE</name>
<dbReference type="EMBL" id="AFBN01000099">
    <property type="protein sequence ID" value="EGF51568.1"/>
    <property type="molecule type" value="Genomic_DNA"/>
</dbReference>